<sequence length="385" mass="43817">MKLWKRASGVLKDRTSILKASLTPRSTLRNPNLETAVIRATTHDESSVDYRSTQHVFTWVRISDDCLYRVLWVLFRRMKRTHNWAVALKGLMLLHGVFCCKVPGIQEIGELPSDLLLNVREKRIKYGKTSDVNTFIQAYYAFLDQKSSFISLHSQERIKRAVVSSGDETNGEEKQKSMMQDLIWLQKLQGLIDTLLRIRPKSSRTINVLVLEAMDCVMIEIYDIYSRISIGIGTVLMTVYSAGKNEAVIVLPILQKAKVQSEQVSLFFEFCRDIGVGNTSECPKMENIPEEVIQELKDIISGDSEQPRSKNFPEEEVKSVIVVTNHKLNKTHDHNNSNSSLKTVITDEWEVFEEQQKSNPRLASSPPAKNNARPDPLTLPDLISL</sequence>
<dbReference type="InterPro" id="IPR045192">
    <property type="entry name" value="AP180-like"/>
</dbReference>
<evidence type="ECO:0000256" key="2">
    <source>
        <dbReference type="ARBA" id="ARBA00004555"/>
    </source>
</evidence>
<dbReference type="GO" id="GO:0000149">
    <property type="term" value="F:SNARE binding"/>
    <property type="evidence" value="ECO:0007669"/>
    <property type="project" value="TreeGrafter"/>
</dbReference>
<dbReference type="Gene3D" id="1.25.40.90">
    <property type="match status" value="1"/>
</dbReference>
<dbReference type="GO" id="GO:0072583">
    <property type="term" value="P:clathrin-dependent endocytosis"/>
    <property type="evidence" value="ECO:0007669"/>
    <property type="project" value="InterPro"/>
</dbReference>
<keyword evidence="3" id="KW-0333">Golgi apparatus</keyword>
<evidence type="ECO:0000259" key="6">
    <source>
        <dbReference type="PROSITE" id="PS50942"/>
    </source>
</evidence>
<evidence type="ECO:0000313" key="7">
    <source>
        <dbReference type="EMBL" id="KAK9074921.1"/>
    </source>
</evidence>
<keyword evidence="4" id="KW-0968">Cytoplasmic vesicle</keyword>
<dbReference type="EMBL" id="JBCNJP010000007">
    <property type="protein sequence ID" value="KAK9074921.1"/>
    <property type="molecule type" value="Genomic_DNA"/>
</dbReference>
<dbReference type="AlphaFoldDB" id="A0AAP0DGV6"/>
<dbReference type="Proteomes" id="UP001408789">
    <property type="component" value="Unassembled WGS sequence"/>
</dbReference>
<dbReference type="InterPro" id="IPR011417">
    <property type="entry name" value="ANTH_dom"/>
</dbReference>
<dbReference type="Gene3D" id="1.20.58.150">
    <property type="entry name" value="ANTH domain"/>
    <property type="match status" value="1"/>
</dbReference>
<dbReference type="InterPro" id="IPR013809">
    <property type="entry name" value="ENTH"/>
</dbReference>
<dbReference type="GO" id="GO:0006900">
    <property type="term" value="P:vesicle budding from membrane"/>
    <property type="evidence" value="ECO:0007669"/>
    <property type="project" value="TreeGrafter"/>
</dbReference>
<dbReference type="InterPro" id="IPR014712">
    <property type="entry name" value="ANTH_dom_sf"/>
</dbReference>
<dbReference type="PROSITE" id="PS50942">
    <property type="entry name" value="ENTH"/>
    <property type="match status" value="1"/>
</dbReference>
<evidence type="ECO:0000256" key="5">
    <source>
        <dbReference type="SAM" id="MobiDB-lite"/>
    </source>
</evidence>
<dbReference type="GO" id="GO:0032050">
    <property type="term" value="F:clathrin heavy chain binding"/>
    <property type="evidence" value="ECO:0007669"/>
    <property type="project" value="TreeGrafter"/>
</dbReference>
<dbReference type="PANTHER" id="PTHR22951">
    <property type="entry name" value="CLATHRIN ASSEMBLY PROTEIN"/>
    <property type="match status" value="1"/>
</dbReference>
<dbReference type="InterPro" id="IPR008942">
    <property type="entry name" value="ENTH_VHS"/>
</dbReference>
<feature type="domain" description="ENTH" evidence="6">
    <location>
        <begin position="25"/>
        <end position="157"/>
    </location>
</feature>
<feature type="region of interest" description="Disordered" evidence="5">
    <location>
        <begin position="355"/>
        <end position="385"/>
    </location>
</feature>
<dbReference type="GO" id="GO:0030136">
    <property type="term" value="C:clathrin-coated vesicle"/>
    <property type="evidence" value="ECO:0007669"/>
    <property type="project" value="UniProtKB-SubCell"/>
</dbReference>
<protein>
    <recommendedName>
        <fullName evidence="6">ENTH domain-containing protein</fullName>
    </recommendedName>
</protein>
<dbReference type="GO" id="GO:0005794">
    <property type="term" value="C:Golgi apparatus"/>
    <property type="evidence" value="ECO:0007669"/>
    <property type="project" value="UniProtKB-SubCell"/>
</dbReference>
<keyword evidence="8" id="KW-1185">Reference proteome</keyword>
<dbReference type="PANTHER" id="PTHR22951:SF112">
    <property type="entry name" value="ANTH DOMAIN, PHOSPHOINOSITIDE-BINDING CLATHRIN ADAPTOR, DOMAIN 2"/>
    <property type="match status" value="1"/>
</dbReference>
<evidence type="ECO:0000313" key="8">
    <source>
        <dbReference type="Proteomes" id="UP001408789"/>
    </source>
</evidence>
<dbReference type="Pfam" id="PF07651">
    <property type="entry name" value="ANTH"/>
    <property type="match status" value="1"/>
</dbReference>
<dbReference type="GO" id="GO:0005546">
    <property type="term" value="F:phosphatidylinositol-4,5-bisphosphate binding"/>
    <property type="evidence" value="ECO:0007669"/>
    <property type="project" value="TreeGrafter"/>
</dbReference>
<evidence type="ECO:0000256" key="3">
    <source>
        <dbReference type="ARBA" id="ARBA00023034"/>
    </source>
</evidence>
<dbReference type="SUPFAM" id="SSF48464">
    <property type="entry name" value="ENTH/VHS domain"/>
    <property type="match status" value="1"/>
</dbReference>
<organism evidence="7 8">
    <name type="scientific">Deinandra increscens subsp. villosa</name>
    <dbReference type="NCBI Taxonomy" id="3103831"/>
    <lineage>
        <taxon>Eukaryota</taxon>
        <taxon>Viridiplantae</taxon>
        <taxon>Streptophyta</taxon>
        <taxon>Embryophyta</taxon>
        <taxon>Tracheophyta</taxon>
        <taxon>Spermatophyta</taxon>
        <taxon>Magnoliopsida</taxon>
        <taxon>eudicotyledons</taxon>
        <taxon>Gunneridae</taxon>
        <taxon>Pentapetalae</taxon>
        <taxon>asterids</taxon>
        <taxon>campanulids</taxon>
        <taxon>Asterales</taxon>
        <taxon>Asteraceae</taxon>
        <taxon>Asteroideae</taxon>
        <taxon>Heliantheae alliance</taxon>
        <taxon>Madieae</taxon>
        <taxon>Madiinae</taxon>
        <taxon>Deinandra</taxon>
    </lineage>
</organism>
<evidence type="ECO:0000256" key="1">
    <source>
        <dbReference type="ARBA" id="ARBA00004132"/>
    </source>
</evidence>
<reference evidence="7 8" key="1">
    <citation type="submission" date="2024-04" db="EMBL/GenBank/DDBJ databases">
        <title>The reference genome of an endangered Asteraceae, Deinandra increscens subsp. villosa, native to the Central Coast of California.</title>
        <authorList>
            <person name="Guilliams M."/>
            <person name="Hasenstab-Lehman K."/>
            <person name="Meyer R."/>
            <person name="Mcevoy S."/>
        </authorList>
    </citation>
    <scope>NUCLEOTIDE SEQUENCE [LARGE SCALE GENOMIC DNA]</scope>
    <source>
        <tissue evidence="7">Leaf</tissue>
    </source>
</reference>
<name>A0AAP0DGV6_9ASTR</name>
<comment type="caution">
    <text evidence="7">The sequence shown here is derived from an EMBL/GenBank/DDBJ whole genome shotgun (WGS) entry which is preliminary data.</text>
</comment>
<proteinExistence type="predicted"/>
<dbReference type="GO" id="GO:0048268">
    <property type="term" value="P:clathrin coat assembly"/>
    <property type="evidence" value="ECO:0007669"/>
    <property type="project" value="InterPro"/>
</dbReference>
<evidence type="ECO:0000256" key="4">
    <source>
        <dbReference type="ARBA" id="ARBA00023329"/>
    </source>
</evidence>
<gene>
    <name evidence="7" type="ORF">SSX86_003240</name>
</gene>
<accession>A0AAP0DGV6</accession>
<dbReference type="GO" id="GO:0005905">
    <property type="term" value="C:clathrin-coated pit"/>
    <property type="evidence" value="ECO:0007669"/>
    <property type="project" value="TreeGrafter"/>
</dbReference>
<dbReference type="GO" id="GO:0005545">
    <property type="term" value="F:1-phosphatidylinositol binding"/>
    <property type="evidence" value="ECO:0007669"/>
    <property type="project" value="InterPro"/>
</dbReference>
<comment type="subcellular location">
    <subcellularLocation>
        <location evidence="1">Cytoplasmic vesicle</location>
        <location evidence="1">Clathrin-coated vesicle</location>
    </subcellularLocation>
    <subcellularLocation>
        <location evidence="2">Golgi apparatus</location>
    </subcellularLocation>
</comment>
<dbReference type="SUPFAM" id="SSF89009">
    <property type="entry name" value="GAT-like domain"/>
    <property type="match status" value="1"/>
</dbReference>